<protein>
    <submittedName>
        <fullName evidence="6">Transcriptional regulator, DeoR family</fullName>
    </submittedName>
</protein>
<evidence type="ECO:0000256" key="1">
    <source>
        <dbReference type="ARBA" id="ARBA00022491"/>
    </source>
</evidence>
<dbReference type="InterPro" id="IPR001034">
    <property type="entry name" value="DeoR_HTH"/>
</dbReference>
<dbReference type="RefSeq" id="WP_090067827.1">
    <property type="nucleotide sequence ID" value="NZ_FOVR01000001.1"/>
</dbReference>
<dbReference type="SUPFAM" id="SSF46785">
    <property type="entry name" value="Winged helix' DNA-binding domain"/>
    <property type="match status" value="1"/>
</dbReference>
<accession>A0A1I4ZLV2</accession>
<reference evidence="6 7" key="1">
    <citation type="submission" date="2016-10" db="EMBL/GenBank/DDBJ databases">
        <authorList>
            <person name="de Groot N.N."/>
        </authorList>
    </citation>
    <scope>NUCLEOTIDE SEQUENCE [LARGE SCALE GENOMIC DNA]</scope>
    <source>
        <strain evidence="6 7">CGMCC 1.9157</strain>
    </source>
</reference>
<sequence>MKHYSERQLEIIRTVTESGFSAIDALSEQFNVSTQTIRRDVNALCELGELRRVWGGVEPPPVSGNLLYAKRKIMNVTAKRQIAFEVAKHIPDGSTIALSIGTTPEMVIEALQEKANLKVFTNNLNVAMQASERHDWSVTIAGGSVRPGDKDILGSDVEAFFDRFEVDFGIFGVAGVTPDGGLLDFSEAEVGSRRAIMKNSRKSFLVMDHTKFGRAAHVRGGHLSDVSCIVCDEPIPHPFESGLGSASVIIANETSRDEKADASNDPYERGTR</sequence>
<keyword evidence="2" id="KW-0805">Transcription regulation</keyword>
<dbReference type="SMART" id="SM00420">
    <property type="entry name" value="HTH_DEOR"/>
    <property type="match status" value="1"/>
</dbReference>
<keyword evidence="7" id="KW-1185">Reference proteome</keyword>
<feature type="domain" description="HTH deoR-type" evidence="5">
    <location>
        <begin position="4"/>
        <end position="59"/>
    </location>
</feature>
<dbReference type="InterPro" id="IPR036390">
    <property type="entry name" value="WH_DNA-bd_sf"/>
</dbReference>
<evidence type="ECO:0000256" key="3">
    <source>
        <dbReference type="ARBA" id="ARBA00023125"/>
    </source>
</evidence>
<dbReference type="EMBL" id="FOVR01000001">
    <property type="protein sequence ID" value="SFN51033.1"/>
    <property type="molecule type" value="Genomic_DNA"/>
</dbReference>
<keyword evidence="4" id="KW-0804">Transcription</keyword>
<dbReference type="Pfam" id="PF08220">
    <property type="entry name" value="HTH_DeoR"/>
    <property type="match status" value="1"/>
</dbReference>
<dbReference type="AlphaFoldDB" id="A0A1I4ZLV2"/>
<dbReference type="InterPro" id="IPR036388">
    <property type="entry name" value="WH-like_DNA-bd_sf"/>
</dbReference>
<proteinExistence type="predicted"/>
<dbReference type="GO" id="GO:0003677">
    <property type="term" value="F:DNA binding"/>
    <property type="evidence" value="ECO:0007669"/>
    <property type="project" value="UniProtKB-KW"/>
</dbReference>
<dbReference type="Gene3D" id="3.40.50.1360">
    <property type="match status" value="1"/>
</dbReference>
<evidence type="ECO:0000313" key="7">
    <source>
        <dbReference type="Proteomes" id="UP000199236"/>
    </source>
</evidence>
<evidence type="ECO:0000259" key="5">
    <source>
        <dbReference type="PROSITE" id="PS51000"/>
    </source>
</evidence>
<keyword evidence="3" id="KW-0238">DNA-binding</keyword>
<dbReference type="InterPro" id="IPR050313">
    <property type="entry name" value="Carb_Metab_HTH_regulators"/>
</dbReference>
<dbReference type="PANTHER" id="PTHR30363">
    <property type="entry name" value="HTH-TYPE TRANSCRIPTIONAL REGULATOR SRLR-RELATED"/>
    <property type="match status" value="1"/>
</dbReference>
<dbReference type="Pfam" id="PF00455">
    <property type="entry name" value="DeoRC"/>
    <property type="match status" value="1"/>
</dbReference>
<dbReference type="InterPro" id="IPR018356">
    <property type="entry name" value="Tscrpt_reg_HTH_DeoR_CS"/>
</dbReference>
<dbReference type="SMART" id="SM01134">
    <property type="entry name" value="DeoRC"/>
    <property type="match status" value="1"/>
</dbReference>
<dbReference type="Proteomes" id="UP000199236">
    <property type="component" value="Unassembled WGS sequence"/>
</dbReference>
<gene>
    <name evidence="6" type="ORF">SAMN04488056_101135</name>
</gene>
<dbReference type="PANTHER" id="PTHR30363:SF4">
    <property type="entry name" value="GLYCEROL-3-PHOSPHATE REGULON REPRESSOR"/>
    <property type="match status" value="1"/>
</dbReference>
<organism evidence="6 7">
    <name type="scientific">Cohaesibacter marisflavi</name>
    <dbReference type="NCBI Taxonomy" id="655353"/>
    <lineage>
        <taxon>Bacteria</taxon>
        <taxon>Pseudomonadati</taxon>
        <taxon>Pseudomonadota</taxon>
        <taxon>Alphaproteobacteria</taxon>
        <taxon>Hyphomicrobiales</taxon>
        <taxon>Cohaesibacteraceae</taxon>
    </lineage>
</organism>
<evidence type="ECO:0000256" key="2">
    <source>
        <dbReference type="ARBA" id="ARBA00023015"/>
    </source>
</evidence>
<dbReference type="PROSITE" id="PS51000">
    <property type="entry name" value="HTH_DEOR_2"/>
    <property type="match status" value="1"/>
</dbReference>
<evidence type="ECO:0000256" key="4">
    <source>
        <dbReference type="ARBA" id="ARBA00023163"/>
    </source>
</evidence>
<dbReference type="STRING" id="655353.SAMN04488056_101135"/>
<keyword evidence="1" id="KW-0678">Repressor</keyword>
<evidence type="ECO:0000313" key="6">
    <source>
        <dbReference type="EMBL" id="SFN51033.1"/>
    </source>
</evidence>
<name>A0A1I4ZLV2_9HYPH</name>
<dbReference type="SUPFAM" id="SSF100950">
    <property type="entry name" value="NagB/RpiA/CoA transferase-like"/>
    <property type="match status" value="1"/>
</dbReference>
<dbReference type="InterPro" id="IPR037171">
    <property type="entry name" value="NagB/RpiA_transferase-like"/>
</dbReference>
<dbReference type="Gene3D" id="1.10.10.10">
    <property type="entry name" value="Winged helix-like DNA-binding domain superfamily/Winged helix DNA-binding domain"/>
    <property type="match status" value="1"/>
</dbReference>
<dbReference type="PRINTS" id="PR00037">
    <property type="entry name" value="HTHLACR"/>
</dbReference>
<dbReference type="OrthoDB" id="9814815at2"/>
<dbReference type="InterPro" id="IPR014036">
    <property type="entry name" value="DeoR-like_C"/>
</dbReference>
<dbReference type="PROSITE" id="PS00894">
    <property type="entry name" value="HTH_DEOR_1"/>
    <property type="match status" value="1"/>
</dbReference>
<dbReference type="GO" id="GO:0003700">
    <property type="term" value="F:DNA-binding transcription factor activity"/>
    <property type="evidence" value="ECO:0007669"/>
    <property type="project" value="InterPro"/>
</dbReference>